<dbReference type="PANTHER" id="PTHR37813">
    <property type="entry name" value="FELS-2 PROPHAGE PROTEIN"/>
    <property type="match status" value="1"/>
</dbReference>
<dbReference type="EMBL" id="BJXB01000001">
    <property type="protein sequence ID" value="GEM44833.1"/>
    <property type="molecule type" value="Genomic_DNA"/>
</dbReference>
<evidence type="ECO:0000259" key="4">
    <source>
        <dbReference type="Pfam" id="PF10145"/>
    </source>
</evidence>
<dbReference type="PANTHER" id="PTHR37813:SF1">
    <property type="entry name" value="FELS-2 PROPHAGE PROTEIN"/>
    <property type="match status" value="1"/>
</dbReference>
<dbReference type="Proteomes" id="UP000321306">
    <property type="component" value="Unassembled WGS sequence"/>
</dbReference>
<organism evidence="5 6">
    <name type="scientific">Deinococcus cellulosilyticus (strain DSM 18568 / NBRC 106333 / KACC 11606 / 5516J-15)</name>
    <dbReference type="NCBI Taxonomy" id="1223518"/>
    <lineage>
        <taxon>Bacteria</taxon>
        <taxon>Thermotogati</taxon>
        <taxon>Deinococcota</taxon>
        <taxon>Deinococci</taxon>
        <taxon>Deinococcales</taxon>
        <taxon>Deinococcaceae</taxon>
        <taxon>Deinococcus</taxon>
    </lineage>
</organism>
<keyword evidence="3" id="KW-0812">Transmembrane</keyword>
<feature type="transmembrane region" description="Helical" evidence="3">
    <location>
        <begin position="416"/>
        <end position="436"/>
    </location>
</feature>
<dbReference type="OrthoDB" id="1779742at2"/>
<evidence type="ECO:0000256" key="3">
    <source>
        <dbReference type="SAM" id="Phobius"/>
    </source>
</evidence>
<feature type="compositionally biased region" description="Polar residues" evidence="2">
    <location>
        <begin position="887"/>
        <end position="899"/>
    </location>
</feature>
<feature type="transmembrane region" description="Helical" evidence="3">
    <location>
        <begin position="393"/>
        <end position="410"/>
    </location>
</feature>
<keyword evidence="1" id="KW-1188">Viral release from host cell</keyword>
<dbReference type="AlphaFoldDB" id="A0A511MW79"/>
<dbReference type="InterPro" id="IPR010090">
    <property type="entry name" value="Phage_tape_meas"/>
</dbReference>
<evidence type="ECO:0000256" key="1">
    <source>
        <dbReference type="ARBA" id="ARBA00022612"/>
    </source>
</evidence>
<dbReference type="Pfam" id="PF10145">
    <property type="entry name" value="PhageMin_Tail"/>
    <property type="match status" value="1"/>
</dbReference>
<accession>A0A511MW79</accession>
<protein>
    <recommendedName>
        <fullName evidence="4">Phage tail tape measure protein domain-containing protein</fullName>
    </recommendedName>
</protein>
<feature type="transmembrane region" description="Helical" evidence="3">
    <location>
        <begin position="498"/>
        <end position="528"/>
    </location>
</feature>
<evidence type="ECO:0000256" key="2">
    <source>
        <dbReference type="SAM" id="MobiDB-lite"/>
    </source>
</evidence>
<dbReference type="RefSeq" id="WP_146881960.1">
    <property type="nucleotide sequence ID" value="NZ_BJXB01000001.1"/>
</dbReference>
<evidence type="ECO:0000313" key="6">
    <source>
        <dbReference type="Proteomes" id="UP000321306"/>
    </source>
</evidence>
<keyword evidence="3" id="KW-1133">Transmembrane helix</keyword>
<feature type="domain" description="Phage tail tape measure protein" evidence="4">
    <location>
        <begin position="96"/>
        <end position="299"/>
    </location>
</feature>
<sequence length="937" mass="100044">MSAFNLQVLINLVDRLSGPLQEPIRRLQELENHAERVDRSMRMMQTGAGVMGAGVGLAAPLIFSANEAIKLEDKMAEVRKVFDELESPKAFREMTNDIREMSNVIPMVATDLAEIGSFAAASKLEPSRKGIMTMIEDSAKMGVAFDMTAEEAGSALAGMRNIFQLTEDGVVQLGDAINYLGNNTSARARDMVNFMSRAGAVGKQAGLTAMQTAALGNAFLALKTPPEIAARAVSQGLIPSLQTATRQGTKFAEAAAIIGLTAQEIQDNMKIDPQGTILDVLERINKTDNKMLVLTDLFGVGWADDIAKLSGSLDVYYKALGLVSDKQKYAGSMEKEYQGRINTTRTQLQLLWNSTVNFAGAMGDVYLPMISGAAKWMGKLGQGLLDLTEKHPFLVRLVMFSALAISLLTLAMGGTILTLGVFGFAMANASAGLVILKGHLAAAKLQVLALRNALIARITGGFIPSTAAQMALFGGATSLNQIALMGLKQALLQAARSAWAFTAAILANPITWWVTGILAVTGAFVYMWQTSHKVRAALKGIFKPLEEAWAGVRLAWVQLMTVFSSGTPGLDSQAKDLSKWGSFWKDTLDKIIYGVVYAMTFIGLVLADVALGFVNTWAGILTLTAGIMNILKGIFTGDMNLIKLGLEQAGDGITTIWDNNLLKPMVDAVMDWGPAILEGVKAAMGELWDLAGEWLNIGKTWISNLWDGIKGKWADLKQGAANLGWNIVEGITGGLVKNPNAKAAAANAADQVTTTVQDKWDIHSPSRVFAGLGSYAMDGLTLGIQKGTRMALNATRKMTVGLLGAAALTLPAVSMASSKAPAAVKQPSVAQQLNPTQQVLQSVQSISVPALPEVAEITSKNPVPDVEEQITSMAPSTTPLEVREPRTNNQNSKQDQATGQAAAGLVVTGNTIVFQMPEGTTQDQMAAFFQFLQSLQK</sequence>
<name>A0A511MW79_DEIC1</name>
<feature type="transmembrane region" description="Helical" evidence="3">
    <location>
        <begin position="617"/>
        <end position="635"/>
    </location>
</feature>
<feature type="transmembrane region" description="Helical" evidence="3">
    <location>
        <begin position="591"/>
        <end position="611"/>
    </location>
</feature>
<feature type="region of interest" description="Disordered" evidence="2">
    <location>
        <begin position="872"/>
        <end position="900"/>
    </location>
</feature>
<feature type="transmembrane region" description="Helical" evidence="3">
    <location>
        <begin position="46"/>
        <end position="65"/>
    </location>
</feature>
<proteinExistence type="predicted"/>
<dbReference type="NCBIfam" id="TIGR01760">
    <property type="entry name" value="tape_meas_TP901"/>
    <property type="match status" value="1"/>
</dbReference>
<keyword evidence="3" id="KW-0472">Membrane</keyword>
<reference evidence="5 6" key="1">
    <citation type="submission" date="2019-07" db="EMBL/GenBank/DDBJ databases">
        <title>Whole genome shotgun sequence of Deinococcus cellulosilyticus NBRC 106333.</title>
        <authorList>
            <person name="Hosoyama A."/>
            <person name="Uohara A."/>
            <person name="Ohji S."/>
            <person name="Ichikawa N."/>
        </authorList>
    </citation>
    <scope>NUCLEOTIDE SEQUENCE [LARGE SCALE GENOMIC DNA]</scope>
    <source>
        <strain evidence="5 6">NBRC 106333</strain>
    </source>
</reference>
<keyword evidence="6" id="KW-1185">Reference proteome</keyword>
<comment type="caution">
    <text evidence="5">The sequence shown here is derived from an EMBL/GenBank/DDBJ whole genome shotgun (WGS) entry which is preliminary data.</text>
</comment>
<evidence type="ECO:0000313" key="5">
    <source>
        <dbReference type="EMBL" id="GEM44833.1"/>
    </source>
</evidence>
<gene>
    <name evidence="5" type="ORF">DC3_04680</name>
</gene>